<protein>
    <submittedName>
        <fullName evidence="2">MBL fold hydrolase</fullName>
    </submittedName>
</protein>
<gene>
    <name evidence="2" type="ORF">GCM10012280_03390</name>
</gene>
<keyword evidence="2" id="KW-0378">Hydrolase</keyword>
<dbReference type="InterPro" id="IPR050855">
    <property type="entry name" value="NDM-1-like"/>
</dbReference>
<feature type="domain" description="Metallo-beta-lactamase" evidence="1">
    <location>
        <begin position="2"/>
        <end position="192"/>
    </location>
</feature>
<dbReference type="SUPFAM" id="SSF56281">
    <property type="entry name" value="Metallo-hydrolase/oxidoreductase"/>
    <property type="match status" value="1"/>
</dbReference>
<accession>A0A917ZCH2</accession>
<dbReference type="Gene3D" id="3.60.15.10">
    <property type="entry name" value="Ribonuclease Z/Hydroxyacylglutathione hydrolase-like"/>
    <property type="match status" value="1"/>
</dbReference>
<keyword evidence="3" id="KW-1185">Reference proteome</keyword>
<dbReference type="InterPro" id="IPR001279">
    <property type="entry name" value="Metallo-B-lactamas"/>
</dbReference>
<sequence length="215" mass="21816">MDATVGVVTGENGLLVVDTGGSLEEGAELAASLTGATGRAATDVVITHAHWDHCFGTLAFAGAEVFGAQGLAARLDGEELARDAVRYGAEPARAREAAAALVAPSRLVDGEYELDLGGRVVRLLHPGGAHTDHDLAVVVPVPGERTIVFCGDLVEESGPPQAGPDAVPEGWPAALDRLLAAGGDGALYVPGHGAVVDAGFVRDQRNALAARFGVS</sequence>
<dbReference type="GO" id="GO:0016787">
    <property type="term" value="F:hydrolase activity"/>
    <property type="evidence" value="ECO:0007669"/>
    <property type="project" value="UniProtKB-KW"/>
</dbReference>
<dbReference type="SMART" id="SM00849">
    <property type="entry name" value="Lactamase_B"/>
    <property type="match status" value="1"/>
</dbReference>
<evidence type="ECO:0000313" key="3">
    <source>
        <dbReference type="Proteomes" id="UP000641932"/>
    </source>
</evidence>
<dbReference type="InterPro" id="IPR036866">
    <property type="entry name" value="RibonucZ/Hydroxyglut_hydro"/>
</dbReference>
<evidence type="ECO:0000259" key="1">
    <source>
        <dbReference type="SMART" id="SM00849"/>
    </source>
</evidence>
<dbReference type="PANTHER" id="PTHR42951:SF4">
    <property type="entry name" value="ACYL-COENZYME A THIOESTERASE MBLAC2"/>
    <property type="match status" value="1"/>
</dbReference>
<reference evidence="2" key="1">
    <citation type="journal article" date="2014" name="Int. J. Syst. Evol. Microbiol.">
        <title>Complete genome sequence of Corynebacterium casei LMG S-19264T (=DSM 44701T), isolated from a smear-ripened cheese.</title>
        <authorList>
            <consortium name="US DOE Joint Genome Institute (JGI-PGF)"/>
            <person name="Walter F."/>
            <person name="Albersmeier A."/>
            <person name="Kalinowski J."/>
            <person name="Ruckert C."/>
        </authorList>
    </citation>
    <scope>NUCLEOTIDE SEQUENCE</scope>
    <source>
        <strain evidence="2">CGMCC 4.7201</strain>
    </source>
</reference>
<dbReference type="AlphaFoldDB" id="A0A917ZCH2"/>
<reference evidence="2" key="2">
    <citation type="submission" date="2020-09" db="EMBL/GenBank/DDBJ databases">
        <authorList>
            <person name="Sun Q."/>
            <person name="Zhou Y."/>
        </authorList>
    </citation>
    <scope>NUCLEOTIDE SEQUENCE</scope>
    <source>
        <strain evidence="2">CGMCC 4.7201</strain>
    </source>
</reference>
<dbReference type="CDD" id="cd16282">
    <property type="entry name" value="metallo-hydrolase-like_MBL-fold"/>
    <property type="match status" value="1"/>
</dbReference>
<dbReference type="EMBL" id="BMMS01000001">
    <property type="protein sequence ID" value="GGO80748.1"/>
    <property type="molecule type" value="Genomic_DNA"/>
</dbReference>
<dbReference type="Proteomes" id="UP000641932">
    <property type="component" value="Unassembled WGS sequence"/>
</dbReference>
<dbReference type="Pfam" id="PF00753">
    <property type="entry name" value="Lactamase_B"/>
    <property type="match status" value="1"/>
</dbReference>
<dbReference type="PANTHER" id="PTHR42951">
    <property type="entry name" value="METALLO-BETA-LACTAMASE DOMAIN-CONTAINING"/>
    <property type="match status" value="1"/>
</dbReference>
<proteinExistence type="predicted"/>
<evidence type="ECO:0000313" key="2">
    <source>
        <dbReference type="EMBL" id="GGO80748.1"/>
    </source>
</evidence>
<organism evidence="2 3">
    <name type="scientific">Wenjunlia tyrosinilytica</name>
    <dbReference type="NCBI Taxonomy" id="1544741"/>
    <lineage>
        <taxon>Bacteria</taxon>
        <taxon>Bacillati</taxon>
        <taxon>Actinomycetota</taxon>
        <taxon>Actinomycetes</taxon>
        <taxon>Kitasatosporales</taxon>
        <taxon>Streptomycetaceae</taxon>
        <taxon>Wenjunlia</taxon>
    </lineage>
</organism>
<name>A0A917ZCH2_9ACTN</name>
<comment type="caution">
    <text evidence="2">The sequence shown here is derived from an EMBL/GenBank/DDBJ whole genome shotgun (WGS) entry which is preliminary data.</text>
</comment>